<name>A0A1I3P6U4_9BACL</name>
<gene>
    <name evidence="2" type="ORF">SAMN05421852_105115</name>
</gene>
<feature type="domain" description="DUF4937" evidence="1">
    <location>
        <begin position="2"/>
        <end position="89"/>
    </location>
</feature>
<reference evidence="2 3" key="1">
    <citation type="submission" date="2016-10" db="EMBL/GenBank/DDBJ databases">
        <authorList>
            <person name="de Groot N.N."/>
        </authorList>
    </citation>
    <scope>NUCLEOTIDE SEQUENCE [LARGE SCALE GENOMIC DNA]</scope>
    <source>
        <strain evidence="2 3">DSM 44778</strain>
    </source>
</reference>
<dbReference type="GO" id="GO:0004497">
    <property type="term" value="F:monooxygenase activity"/>
    <property type="evidence" value="ECO:0007669"/>
    <property type="project" value="UniProtKB-KW"/>
</dbReference>
<dbReference type="InterPro" id="IPR032555">
    <property type="entry name" value="DUF4937"/>
</dbReference>
<sequence length="212" mass="23879">MLIKWIVCQVPEEQKAAFTEAQTIWSALADVDGFYGQWGGWNVLQSTEACILGLWRDLSSYESFMSNVHDTLFLGSNQAKTYQSISITLSKQILSIPGEEKSIHQALSGRWLHMADCLVKPERVTSFMTAQLTVWNPAMHQAEGMLAGAMGQAIDIPNRYQVFSLWRDEQAHQVYAENVTQLREQVGTDLVTISISGCLVQQEEKWLVLPNI</sequence>
<keyword evidence="2" id="KW-0503">Monooxygenase</keyword>
<dbReference type="RefSeq" id="WP_093229180.1">
    <property type="nucleotide sequence ID" value="NZ_FORR01000005.1"/>
</dbReference>
<dbReference type="Gene3D" id="3.30.70.100">
    <property type="match status" value="1"/>
</dbReference>
<evidence type="ECO:0000313" key="3">
    <source>
        <dbReference type="Proteomes" id="UP000199545"/>
    </source>
</evidence>
<keyword evidence="2" id="KW-0560">Oxidoreductase</keyword>
<dbReference type="AlphaFoldDB" id="A0A1I3P6U4"/>
<organism evidence="2 3">
    <name type="scientific">Thermoflavimicrobium dichotomicum</name>
    <dbReference type="NCBI Taxonomy" id="46223"/>
    <lineage>
        <taxon>Bacteria</taxon>
        <taxon>Bacillati</taxon>
        <taxon>Bacillota</taxon>
        <taxon>Bacilli</taxon>
        <taxon>Bacillales</taxon>
        <taxon>Thermoactinomycetaceae</taxon>
        <taxon>Thermoflavimicrobium</taxon>
    </lineage>
</organism>
<evidence type="ECO:0000313" key="2">
    <source>
        <dbReference type="EMBL" id="SFJ17274.1"/>
    </source>
</evidence>
<protein>
    <submittedName>
        <fullName evidence="2">Quinol monooxygenase YgiN</fullName>
    </submittedName>
</protein>
<dbReference type="Proteomes" id="UP000199545">
    <property type="component" value="Unassembled WGS sequence"/>
</dbReference>
<dbReference type="OrthoDB" id="2627153at2"/>
<proteinExistence type="predicted"/>
<dbReference type="EMBL" id="FORR01000005">
    <property type="protein sequence ID" value="SFJ17274.1"/>
    <property type="molecule type" value="Genomic_DNA"/>
</dbReference>
<dbReference type="STRING" id="46223.SAMN05421852_105115"/>
<dbReference type="InterPro" id="IPR011008">
    <property type="entry name" value="Dimeric_a/b-barrel"/>
</dbReference>
<keyword evidence="3" id="KW-1185">Reference proteome</keyword>
<dbReference type="SUPFAM" id="SSF54909">
    <property type="entry name" value="Dimeric alpha+beta barrel"/>
    <property type="match status" value="2"/>
</dbReference>
<evidence type="ECO:0000259" key="1">
    <source>
        <dbReference type="Pfam" id="PF16291"/>
    </source>
</evidence>
<dbReference type="Pfam" id="PF16291">
    <property type="entry name" value="DUF4937"/>
    <property type="match status" value="1"/>
</dbReference>
<accession>A0A1I3P6U4</accession>